<dbReference type="OrthoDB" id="4951845at2759"/>
<organism evidence="3 4">
    <name type="scientific">Mortierella polycephala</name>
    <dbReference type="NCBI Taxonomy" id="41804"/>
    <lineage>
        <taxon>Eukaryota</taxon>
        <taxon>Fungi</taxon>
        <taxon>Fungi incertae sedis</taxon>
        <taxon>Mucoromycota</taxon>
        <taxon>Mortierellomycotina</taxon>
        <taxon>Mortierellomycetes</taxon>
        <taxon>Mortierellales</taxon>
        <taxon>Mortierellaceae</taxon>
        <taxon>Mortierella</taxon>
    </lineage>
</organism>
<evidence type="ECO:0000313" key="4">
    <source>
        <dbReference type="Proteomes" id="UP000726737"/>
    </source>
</evidence>
<dbReference type="InterPro" id="IPR010987">
    <property type="entry name" value="Glutathione-S-Trfase_C-like"/>
</dbReference>
<dbReference type="PROSITE" id="PS50405">
    <property type="entry name" value="GST_CTER"/>
    <property type="match status" value="1"/>
</dbReference>
<protein>
    <recommendedName>
        <fullName evidence="5">GST N-terminal domain-containing protein</fullName>
    </recommendedName>
</protein>
<gene>
    <name evidence="3" type="ORF">BG011_003062</name>
</gene>
<evidence type="ECO:0008006" key="5">
    <source>
        <dbReference type="Google" id="ProtNLM"/>
    </source>
</evidence>
<dbReference type="AlphaFoldDB" id="A0A9P6U4G1"/>
<keyword evidence="4" id="KW-1185">Reference proteome</keyword>
<dbReference type="InterPro" id="IPR036282">
    <property type="entry name" value="Glutathione-S-Trfase_C_sf"/>
</dbReference>
<dbReference type="Gene3D" id="1.20.1050.10">
    <property type="match status" value="1"/>
</dbReference>
<feature type="domain" description="GST C-terminal" evidence="2">
    <location>
        <begin position="99"/>
        <end position="237"/>
    </location>
</feature>
<dbReference type="EMBL" id="JAAAJA010000206">
    <property type="protein sequence ID" value="KAG0258804.1"/>
    <property type="molecule type" value="Genomic_DNA"/>
</dbReference>
<name>A0A9P6U4G1_9FUNG</name>
<dbReference type="Gene3D" id="3.40.30.10">
    <property type="entry name" value="Glutaredoxin"/>
    <property type="match status" value="1"/>
</dbReference>
<dbReference type="InterPro" id="IPR050983">
    <property type="entry name" value="GST_Omega/HSP26"/>
</dbReference>
<dbReference type="InterPro" id="IPR040079">
    <property type="entry name" value="Glutathione_S-Trfase"/>
</dbReference>
<dbReference type="SUPFAM" id="SSF47616">
    <property type="entry name" value="GST C-terminal domain-like"/>
    <property type="match status" value="1"/>
</dbReference>
<dbReference type="Proteomes" id="UP000726737">
    <property type="component" value="Unassembled WGS sequence"/>
</dbReference>
<dbReference type="Pfam" id="PF22041">
    <property type="entry name" value="GST_C_7"/>
    <property type="match status" value="1"/>
</dbReference>
<proteinExistence type="predicted"/>
<dbReference type="PANTHER" id="PTHR43968">
    <property type="match status" value="1"/>
</dbReference>
<dbReference type="PROSITE" id="PS50404">
    <property type="entry name" value="GST_NTER"/>
    <property type="match status" value="1"/>
</dbReference>
<dbReference type="SFLD" id="SFLDS00019">
    <property type="entry name" value="Glutathione_Transferase_(cytos"/>
    <property type="match status" value="1"/>
</dbReference>
<accession>A0A9P6U4G1</accession>
<reference evidence="3" key="1">
    <citation type="journal article" date="2020" name="Fungal Divers.">
        <title>Resolving the Mortierellaceae phylogeny through synthesis of multi-gene phylogenetics and phylogenomics.</title>
        <authorList>
            <person name="Vandepol N."/>
            <person name="Liber J."/>
            <person name="Desiro A."/>
            <person name="Na H."/>
            <person name="Kennedy M."/>
            <person name="Barry K."/>
            <person name="Grigoriev I.V."/>
            <person name="Miller A.N."/>
            <person name="O'Donnell K."/>
            <person name="Stajich J.E."/>
            <person name="Bonito G."/>
        </authorList>
    </citation>
    <scope>NUCLEOTIDE SEQUENCE</scope>
    <source>
        <strain evidence="3">KOD948</strain>
    </source>
</reference>
<dbReference type="Pfam" id="PF13417">
    <property type="entry name" value="GST_N_3"/>
    <property type="match status" value="1"/>
</dbReference>
<dbReference type="PANTHER" id="PTHR43968:SF6">
    <property type="entry name" value="GLUTATHIONE S-TRANSFERASE OMEGA"/>
    <property type="match status" value="1"/>
</dbReference>
<feature type="domain" description="GST N-terminal" evidence="1">
    <location>
        <begin position="11"/>
        <end position="93"/>
    </location>
</feature>
<evidence type="ECO:0000313" key="3">
    <source>
        <dbReference type="EMBL" id="KAG0258804.1"/>
    </source>
</evidence>
<dbReference type="SUPFAM" id="SSF52833">
    <property type="entry name" value="Thioredoxin-like"/>
    <property type="match status" value="1"/>
</dbReference>
<dbReference type="GO" id="GO:0005737">
    <property type="term" value="C:cytoplasm"/>
    <property type="evidence" value="ECO:0007669"/>
    <property type="project" value="TreeGrafter"/>
</dbReference>
<comment type="caution">
    <text evidence="3">The sequence shown here is derived from an EMBL/GenBank/DDBJ whole genome shotgun (WGS) entry which is preliminary data.</text>
</comment>
<evidence type="ECO:0000259" key="1">
    <source>
        <dbReference type="PROSITE" id="PS50404"/>
    </source>
</evidence>
<dbReference type="InterPro" id="IPR004045">
    <property type="entry name" value="Glutathione_S-Trfase_N"/>
</dbReference>
<dbReference type="InterPro" id="IPR054416">
    <property type="entry name" value="GST_UstS-like_C"/>
</dbReference>
<dbReference type="InterPro" id="IPR036249">
    <property type="entry name" value="Thioredoxin-like_sf"/>
</dbReference>
<sequence>MAITFKLFELVDGKTRSISFSPAVWRAKFALMHKKVPYETVPLTFLELPSAITAACLNIDTPTVPTLQLENGDGLRDSFAIAEYLEEKYPDRPSLFGKSQGEKNLQRFFESYVQSKLHPSIQRMVFQGMYEMQDSENAHYFRSSREKSSGRPHKEIAGDRAANLKELKENLGLVHKALLETGGWILGDQPGWADFVLASSFVWFSSCAPKEFQEGVLEAFDDKVFPNYWDKVQQYIK</sequence>
<evidence type="ECO:0000259" key="2">
    <source>
        <dbReference type="PROSITE" id="PS50405"/>
    </source>
</evidence>